<sequence>MSKNNILFYTIGLVLLFSCKDNSPENAVANANDQESRQALINKYNVYVDALNSESKDVSRVYKEYMESINPETGELYPKTGFSGSMSSSKPYSLEQIEKIVDQDPDLAETDELAKQYIKEFEEVRVLIGDLSSYFKTREYTQDNFKMSKEMAPKLMDEFNSFFKVDSAFNSKIVAMDKAFRKQEMERFKENGEEILYAHAILLQSLEDHIQYISNYTYNNFDELDQKVYEDLTNAVSKKYKEYKEKIKDEEAFKKQIPNYFRAPSFSLEVENYIQLARRVNDTAKDQDKFDRMIKSVEFTNNTFGTPSPEELNKIYSNIIRSSNLMR</sequence>
<dbReference type="Pfam" id="PF12889">
    <property type="entry name" value="DUF3829"/>
    <property type="match status" value="1"/>
</dbReference>
<accession>A0ABN1MDJ4</accession>
<dbReference type="Proteomes" id="UP001500507">
    <property type="component" value="Unassembled WGS sequence"/>
</dbReference>
<dbReference type="PROSITE" id="PS51257">
    <property type="entry name" value="PROKAR_LIPOPROTEIN"/>
    <property type="match status" value="1"/>
</dbReference>
<dbReference type="EMBL" id="BAAAFG010000001">
    <property type="protein sequence ID" value="GAA0871132.1"/>
    <property type="molecule type" value="Genomic_DNA"/>
</dbReference>
<protein>
    <recommendedName>
        <fullName evidence="3">DUF3829 domain-containing protein</fullName>
    </recommendedName>
</protein>
<name>A0ABN1MDJ4_9FLAO</name>
<evidence type="ECO:0000313" key="2">
    <source>
        <dbReference type="Proteomes" id="UP001500507"/>
    </source>
</evidence>
<gene>
    <name evidence="1" type="ORF">GCM10009117_02770</name>
</gene>
<dbReference type="InterPro" id="IPR024291">
    <property type="entry name" value="DUF3829"/>
</dbReference>
<reference evidence="1 2" key="1">
    <citation type="journal article" date="2019" name="Int. J. Syst. Evol. Microbiol.">
        <title>The Global Catalogue of Microorganisms (GCM) 10K type strain sequencing project: providing services to taxonomists for standard genome sequencing and annotation.</title>
        <authorList>
            <consortium name="The Broad Institute Genomics Platform"/>
            <consortium name="The Broad Institute Genome Sequencing Center for Infectious Disease"/>
            <person name="Wu L."/>
            <person name="Ma J."/>
        </authorList>
    </citation>
    <scope>NUCLEOTIDE SEQUENCE [LARGE SCALE GENOMIC DNA]</scope>
    <source>
        <strain evidence="1 2">JCM 16082</strain>
    </source>
</reference>
<organism evidence="1 2">
    <name type="scientific">Gangjinia marincola</name>
    <dbReference type="NCBI Taxonomy" id="578463"/>
    <lineage>
        <taxon>Bacteria</taxon>
        <taxon>Pseudomonadati</taxon>
        <taxon>Bacteroidota</taxon>
        <taxon>Flavobacteriia</taxon>
        <taxon>Flavobacteriales</taxon>
        <taxon>Flavobacteriaceae</taxon>
        <taxon>Gangjinia</taxon>
    </lineage>
</organism>
<keyword evidence="2" id="KW-1185">Reference proteome</keyword>
<proteinExistence type="predicted"/>
<evidence type="ECO:0008006" key="3">
    <source>
        <dbReference type="Google" id="ProtNLM"/>
    </source>
</evidence>
<dbReference type="RefSeq" id="WP_343762835.1">
    <property type="nucleotide sequence ID" value="NZ_BAAAFG010000001.1"/>
</dbReference>
<comment type="caution">
    <text evidence="1">The sequence shown here is derived from an EMBL/GenBank/DDBJ whole genome shotgun (WGS) entry which is preliminary data.</text>
</comment>
<evidence type="ECO:0000313" key="1">
    <source>
        <dbReference type="EMBL" id="GAA0871132.1"/>
    </source>
</evidence>